<gene>
    <name evidence="4" type="ORF">MICPUCDRAFT_50308</name>
</gene>
<feature type="compositionally biased region" description="Basic and acidic residues" evidence="2">
    <location>
        <begin position="338"/>
        <end position="348"/>
    </location>
</feature>
<feature type="domain" description="DRBM" evidence="3">
    <location>
        <begin position="243"/>
        <end position="303"/>
    </location>
</feature>
<protein>
    <submittedName>
        <fullName evidence="4">Predicted protein</fullName>
    </submittedName>
</protein>
<dbReference type="OMA" id="VEPLEVW"/>
<dbReference type="AlphaFoldDB" id="C1MHS9"/>
<dbReference type="Proteomes" id="UP000001876">
    <property type="component" value="Unassembled WGS sequence"/>
</dbReference>
<evidence type="ECO:0000256" key="2">
    <source>
        <dbReference type="SAM" id="MobiDB-lite"/>
    </source>
</evidence>
<keyword evidence="1" id="KW-0694">RNA-binding</keyword>
<organism evidence="5">
    <name type="scientific">Micromonas pusilla (strain CCMP1545)</name>
    <name type="common">Picoplanktonic green alga</name>
    <dbReference type="NCBI Taxonomy" id="564608"/>
    <lineage>
        <taxon>Eukaryota</taxon>
        <taxon>Viridiplantae</taxon>
        <taxon>Chlorophyta</taxon>
        <taxon>Mamiellophyceae</taxon>
        <taxon>Mamiellales</taxon>
        <taxon>Mamiellaceae</taxon>
        <taxon>Micromonas</taxon>
    </lineage>
</organism>
<dbReference type="EMBL" id="GG663735">
    <property type="protein sequence ID" value="EEH60797.1"/>
    <property type="molecule type" value="Genomic_DNA"/>
</dbReference>
<name>C1MHS9_MICPC</name>
<dbReference type="GeneID" id="9680298"/>
<feature type="region of interest" description="Disordered" evidence="2">
    <location>
        <begin position="39"/>
        <end position="67"/>
    </location>
</feature>
<dbReference type="SUPFAM" id="SSF54768">
    <property type="entry name" value="dsRNA-binding domain-like"/>
    <property type="match status" value="1"/>
</dbReference>
<reference evidence="4 5" key="1">
    <citation type="journal article" date="2009" name="Science">
        <title>Green evolution and dynamic adaptations revealed by genomes of the marine picoeukaryotes Micromonas.</title>
        <authorList>
            <person name="Worden A.Z."/>
            <person name="Lee J.H."/>
            <person name="Mock T."/>
            <person name="Rouze P."/>
            <person name="Simmons M.P."/>
            <person name="Aerts A.L."/>
            <person name="Allen A.E."/>
            <person name="Cuvelier M.L."/>
            <person name="Derelle E."/>
            <person name="Everett M.V."/>
            <person name="Foulon E."/>
            <person name="Grimwood J."/>
            <person name="Gundlach H."/>
            <person name="Henrissat B."/>
            <person name="Napoli C."/>
            <person name="McDonald S.M."/>
            <person name="Parker M.S."/>
            <person name="Rombauts S."/>
            <person name="Salamov A."/>
            <person name="Von Dassow P."/>
            <person name="Badger J.H."/>
            <person name="Coutinho P.M."/>
            <person name="Demir E."/>
            <person name="Dubchak I."/>
            <person name="Gentemann C."/>
            <person name="Eikrem W."/>
            <person name="Gready J.E."/>
            <person name="John U."/>
            <person name="Lanier W."/>
            <person name="Lindquist E.A."/>
            <person name="Lucas S."/>
            <person name="Mayer K.F."/>
            <person name="Moreau H."/>
            <person name="Not F."/>
            <person name="Otillar R."/>
            <person name="Panaud O."/>
            <person name="Pangilinan J."/>
            <person name="Paulsen I."/>
            <person name="Piegu B."/>
            <person name="Poliakov A."/>
            <person name="Robbens S."/>
            <person name="Schmutz J."/>
            <person name="Toulza E."/>
            <person name="Wyss T."/>
            <person name="Zelensky A."/>
            <person name="Zhou K."/>
            <person name="Armbrust E.V."/>
            <person name="Bhattacharya D."/>
            <person name="Goodenough U.W."/>
            <person name="Van de Peer Y."/>
            <person name="Grigoriev I.V."/>
        </authorList>
    </citation>
    <scope>NUCLEOTIDE SEQUENCE [LARGE SCALE GENOMIC DNA]</scope>
    <source>
        <strain evidence="4 5">CCMP1545</strain>
    </source>
</reference>
<dbReference type="RefSeq" id="XP_003055545.1">
    <property type="nucleotide sequence ID" value="XM_003055499.1"/>
</dbReference>
<feature type="region of interest" description="Disordered" evidence="2">
    <location>
        <begin position="305"/>
        <end position="348"/>
    </location>
</feature>
<evidence type="ECO:0000256" key="1">
    <source>
        <dbReference type="PROSITE-ProRule" id="PRU00266"/>
    </source>
</evidence>
<feature type="compositionally biased region" description="Basic residues" evidence="2">
    <location>
        <begin position="39"/>
        <end position="50"/>
    </location>
</feature>
<dbReference type="Gene3D" id="3.30.160.20">
    <property type="match status" value="1"/>
</dbReference>
<keyword evidence="5" id="KW-1185">Reference proteome</keyword>
<evidence type="ECO:0000259" key="3">
    <source>
        <dbReference type="PROSITE" id="PS50137"/>
    </source>
</evidence>
<dbReference type="OrthoDB" id="10530304at2759"/>
<dbReference type="SMART" id="SM00358">
    <property type="entry name" value="DSRM"/>
    <property type="match status" value="1"/>
</dbReference>
<sequence>MAHLACRHAHAFIARRVFAASSRARSRATNVEPLEVWARRSRSRPKPRRSTTRESSTATRQHAEVDGDDEKLKTWRRLLADVPLARVLPRDAAFGVDANGRSVPRDGAETERLAFFGDKVLNHAVAMSLYAQQVRMRERPGHEDDASYCVGRMSTLVASARSNKLFTRLLARLLRDDMIAAVPPGALEKGRAHSVGTMIEAAVFLVHEGSDEGQTAVDEVGLFLLEQAEEMAAEVFNFKGEFYELVAKGVEGEMEVKTLKEDRPDEYFMAYATLDGVKANARGRNKLEAEHGAAKAVLERLVSKGGAKRKGKGGGGGGGWAGTSTRPVPPPCTLKVNWPRDRENDADN</sequence>
<accession>C1MHS9</accession>
<dbReference type="GO" id="GO:0003723">
    <property type="term" value="F:RNA binding"/>
    <property type="evidence" value="ECO:0007669"/>
    <property type="project" value="UniProtKB-UniRule"/>
</dbReference>
<evidence type="ECO:0000313" key="5">
    <source>
        <dbReference type="Proteomes" id="UP000001876"/>
    </source>
</evidence>
<proteinExistence type="predicted"/>
<dbReference type="PROSITE" id="PS50137">
    <property type="entry name" value="DS_RBD"/>
    <property type="match status" value="1"/>
</dbReference>
<evidence type="ECO:0000313" key="4">
    <source>
        <dbReference type="EMBL" id="EEH60797.1"/>
    </source>
</evidence>
<dbReference type="KEGG" id="mpp:MICPUCDRAFT_50308"/>
<dbReference type="InterPro" id="IPR014720">
    <property type="entry name" value="dsRBD_dom"/>
</dbReference>